<comment type="caution">
    <text evidence="2">The sequence shown here is derived from an EMBL/GenBank/DDBJ whole genome shotgun (WGS) entry which is preliminary data.</text>
</comment>
<feature type="domain" description="Xylose isomerase-like TIM barrel" evidence="1">
    <location>
        <begin position="124"/>
        <end position="234"/>
    </location>
</feature>
<dbReference type="InterPro" id="IPR013022">
    <property type="entry name" value="Xyl_isomerase-like_TIM-brl"/>
</dbReference>
<protein>
    <recommendedName>
        <fullName evidence="1">Xylose isomerase-like TIM barrel domain-containing protein</fullName>
    </recommendedName>
</protein>
<organism evidence="2 3">
    <name type="scientific">Candidatus Falkowbacteria bacterium RIFOXYA2_FULL_47_19</name>
    <dbReference type="NCBI Taxonomy" id="1797994"/>
    <lineage>
        <taxon>Bacteria</taxon>
        <taxon>Candidatus Falkowiibacteriota</taxon>
    </lineage>
</organism>
<dbReference type="Gene3D" id="3.20.20.150">
    <property type="entry name" value="Divalent-metal-dependent TIM barrel enzymes"/>
    <property type="match status" value="1"/>
</dbReference>
<accession>A0A1F5SHZ2</accession>
<proteinExistence type="predicted"/>
<evidence type="ECO:0000259" key="1">
    <source>
        <dbReference type="Pfam" id="PF01261"/>
    </source>
</evidence>
<dbReference type="InterPro" id="IPR036237">
    <property type="entry name" value="Xyl_isomerase-like_sf"/>
</dbReference>
<evidence type="ECO:0000313" key="2">
    <source>
        <dbReference type="EMBL" id="OGF26300.1"/>
    </source>
</evidence>
<sequence>MELLTDPSFVTACPWALVPDSLADMLNCQKIRGLNLVGSLNRRAMKIFSGLDLNLTVTGAGIFKDEYNHFRPERLEKFIGRKWPIYAFHGGHENLRRQFRHMETRLEDDSAITRSKLFNQIWAARLLSAAPEPVIVFHPGFLKQKAKIPSAVMRNIGYAVSLAEDLGVTIALENMPRASKGYYIGSDFRDLKTILRDIKSAHLGVCFDWGHANNYAGDYARENNRGGDYINAFGYQHEMISELNKDIVYAHLHFNLNHRLADPSDKDDEHLSLVGLTPAESEAYKKTIRDLVSFTAIEKFGYALLEVFPKKVFDLYPFWPTGSNRKKQYESVKILRRMTEDPNTSK</sequence>
<dbReference type="AlphaFoldDB" id="A0A1F5SHZ2"/>
<name>A0A1F5SHZ2_9BACT</name>
<dbReference type="SUPFAM" id="SSF51658">
    <property type="entry name" value="Xylose isomerase-like"/>
    <property type="match status" value="1"/>
</dbReference>
<evidence type="ECO:0000313" key="3">
    <source>
        <dbReference type="Proteomes" id="UP000178367"/>
    </source>
</evidence>
<gene>
    <name evidence="2" type="ORF">A2227_03375</name>
</gene>
<dbReference type="Proteomes" id="UP000178367">
    <property type="component" value="Unassembled WGS sequence"/>
</dbReference>
<reference evidence="2 3" key="1">
    <citation type="journal article" date="2016" name="Nat. Commun.">
        <title>Thousands of microbial genomes shed light on interconnected biogeochemical processes in an aquifer system.</title>
        <authorList>
            <person name="Anantharaman K."/>
            <person name="Brown C.T."/>
            <person name="Hug L.A."/>
            <person name="Sharon I."/>
            <person name="Castelle C.J."/>
            <person name="Probst A.J."/>
            <person name="Thomas B.C."/>
            <person name="Singh A."/>
            <person name="Wilkins M.J."/>
            <person name="Karaoz U."/>
            <person name="Brodie E.L."/>
            <person name="Williams K.H."/>
            <person name="Hubbard S.S."/>
            <person name="Banfield J.F."/>
        </authorList>
    </citation>
    <scope>NUCLEOTIDE SEQUENCE [LARGE SCALE GENOMIC DNA]</scope>
</reference>
<dbReference type="STRING" id="1797994.A2227_03375"/>
<dbReference type="Pfam" id="PF01261">
    <property type="entry name" value="AP_endonuc_2"/>
    <property type="match status" value="1"/>
</dbReference>
<dbReference type="EMBL" id="MFGB01000016">
    <property type="protein sequence ID" value="OGF26300.1"/>
    <property type="molecule type" value="Genomic_DNA"/>
</dbReference>